<dbReference type="HOGENOM" id="CLU_605471_0_0_1"/>
<dbReference type="AlphaFoldDB" id="M2MB85"/>
<evidence type="ECO:0000313" key="1">
    <source>
        <dbReference type="EMBL" id="EMC93751.1"/>
    </source>
</evidence>
<dbReference type="OrthoDB" id="2125396at2759"/>
<reference evidence="1 2" key="1">
    <citation type="journal article" date="2012" name="PLoS Pathog.">
        <title>Diverse lifestyles and strategies of plant pathogenesis encoded in the genomes of eighteen Dothideomycetes fungi.</title>
        <authorList>
            <person name="Ohm R.A."/>
            <person name="Feau N."/>
            <person name="Henrissat B."/>
            <person name="Schoch C.L."/>
            <person name="Horwitz B.A."/>
            <person name="Barry K.W."/>
            <person name="Condon B.J."/>
            <person name="Copeland A.C."/>
            <person name="Dhillon B."/>
            <person name="Glaser F."/>
            <person name="Hesse C.N."/>
            <person name="Kosti I."/>
            <person name="LaButti K."/>
            <person name="Lindquist E.A."/>
            <person name="Lucas S."/>
            <person name="Salamov A.A."/>
            <person name="Bradshaw R.E."/>
            <person name="Ciuffetti L."/>
            <person name="Hamelin R.C."/>
            <person name="Kema G.H.J."/>
            <person name="Lawrence C."/>
            <person name="Scott J.A."/>
            <person name="Spatafora J.W."/>
            <person name="Turgeon B.G."/>
            <person name="de Wit P.J.G.M."/>
            <person name="Zhong S."/>
            <person name="Goodwin S.B."/>
            <person name="Grigoriev I.V."/>
        </authorList>
    </citation>
    <scope>NUCLEOTIDE SEQUENCE [LARGE SCALE GENOMIC DNA]</scope>
    <source>
        <strain evidence="1 2">UAMH 10762</strain>
    </source>
</reference>
<evidence type="ECO:0000313" key="2">
    <source>
        <dbReference type="Proteomes" id="UP000011761"/>
    </source>
</evidence>
<dbReference type="RefSeq" id="XP_007678848.1">
    <property type="nucleotide sequence ID" value="XM_007680658.1"/>
</dbReference>
<protein>
    <recommendedName>
        <fullName evidence="3">F-box domain-containing protein</fullName>
    </recommendedName>
</protein>
<evidence type="ECO:0008006" key="3">
    <source>
        <dbReference type="Google" id="ProtNLM"/>
    </source>
</evidence>
<dbReference type="Proteomes" id="UP000011761">
    <property type="component" value="Unassembled WGS sequence"/>
</dbReference>
<proteinExistence type="predicted"/>
<keyword evidence="2" id="KW-1185">Reference proteome</keyword>
<organism evidence="1 2">
    <name type="scientific">Baudoinia panamericana (strain UAMH 10762)</name>
    <name type="common">Angels' share fungus</name>
    <name type="synonym">Baudoinia compniacensis (strain UAMH 10762)</name>
    <dbReference type="NCBI Taxonomy" id="717646"/>
    <lineage>
        <taxon>Eukaryota</taxon>
        <taxon>Fungi</taxon>
        <taxon>Dikarya</taxon>
        <taxon>Ascomycota</taxon>
        <taxon>Pezizomycotina</taxon>
        <taxon>Dothideomycetes</taxon>
        <taxon>Dothideomycetidae</taxon>
        <taxon>Mycosphaerellales</taxon>
        <taxon>Teratosphaeriaceae</taxon>
        <taxon>Baudoinia</taxon>
    </lineage>
</organism>
<accession>M2MB85</accession>
<dbReference type="KEGG" id="bcom:BAUCODRAFT_207939"/>
<name>M2MB85_BAUPA</name>
<dbReference type="GeneID" id="19109696"/>
<dbReference type="EMBL" id="KB445559">
    <property type="protein sequence ID" value="EMC93751.1"/>
    <property type="molecule type" value="Genomic_DNA"/>
</dbReference>
<sequence length="452" mass="50583">MPARQCSPTVQTVGSKRVSFPFSTWMLSVYLLDLQDLSIVILTWLSAVMVSLNDDIYRLIIQAAGENSHDGFARDEDCVKTLLACCLVCRTWRRLAQPILRSVIVINFTEQLDRRLLDRSHDELCGVTELVLGESWDRNVQGVDLEIVWRALPTSQLRGLFCYGPTDRRFADINDKALIGSVRHLPSRLSQDFTGLREAVLSNLGGGAFWTPLLLAAPNLRSLTLYQASWSGRSVHADSPLYLPNEAPPFSLQHFELVESHVAKAPLVWLLSNSADSLKHVAVNYMDRERDDLISMSQLRADGKLPSVTHLTVNCGDSYGMKNYEEVLSGPLGRWSGLQTMFVQGDDDKARAAIIHGVSQLQPSPVVELGVGEMKMAAFKALWRLRKGKLRAGSLLRLVSKPTTYKGRYRPPGRWDWQAAEYWRKEDVASDASTIAAKYGVKLEIAEVSHFL</sequence>
<gene>
    <name evidence="1" type="ORF">BAUCODRAFT_207939</name>
</gene>